<feature type="domain" description="IclR-ED" evidence="5">
    <location>
        <begin position="76"/>
        <end position="260"/>
    </location>
</feature>
<accession>A0A191UGL7</accession>
<dbReference type="Proteomes" id="UP000078463">
    <property type="component" value="Chromosome"/>
</dbReference>
<evidence type="ECO:0000259" key="4">
    <source>
        <dbReference type="PROSITE" id="PS51077"/>
    </source>
</evidence>
<dbReference type="Pfam" id="PF09339">
    <property type="entry name" value="HTH_IclR"/>
    <property type="match status" value="1"/>
</dbReference>
<dbReference type="SUPFAM" id="SSF55781">
    <property type="entry name" value="GAF domain-like"/>
    <property type="match status" value="1"/>
</dbReference>
<dbReference type="InterPro" id="IPR050707">
    <property type="entry name" value="HTH_MetabolicPath_Reg"/>
</dbReference>
<dbReference type="Gene3D" id="3.30.450.40">
    <property type="match status" value="1"/>
</dbReference>
<organism evidence="6 7">
    <name type="scientific">Polynucleobacter wuianus</name>
    <dbReference type="NCBI Taxonomy" id="1743168"/>
    <lineage>
        <taxon>Bacteria</taxon>
        <taxon>Pseudomonadati</taxon>
        <taxon>Pseudomonadota</taxon>
        <taxon>Betaproteobacteria</taxon>
        <taxon>Burkholderiales</taxon>
        <taxon>Burkholderiaceae</taxon>
        <taxon>Polynucleobacter</taxon>
    </lineage>
</organism>
<evidence type="ECO:0000256" key="1">
    <source>
        <dbReference type="ARBA" id="ARBA00023015"/>
    </source>
</evidence>
<dbReference type="SMART" id="SM00346">
    <property type="entry name" value="HTH_ICLR"/>
    <property type="match status" value="1"/>
</dbReference>
<dbReference type="InterPro" id="IPR005471">
    <property type="entry name" value="Tscrpt_reg_IclR_N"/>
</dbReference>
<dbReference type="Pfam" id="PF01614">
    <property type="entry name" value="IclR_C"/>
    <property type="match status" value="1"/>
</dbReference>
<evidence type="ECO:0000313" key="6">
    <source>
        <dbReference type="EMBL" id="ANJ00145.1"/>
    </source>
</evidence>
<evidence type="ECO:0000313" key="7">
    <source>
        <dbReference type="Proteomes" id="UP000078463"/>
    </source>
</evidence>
<dbReference type="KEGG" id="pwu:A8O14_08680"/>
<keyword evidence="7" id="KW-1185">Reference proteome</keyword>
<keyword evidence="1" id="KW-0805">Transcription regulation</keyword>
<keyword evidence="3" id="KW-0804">Transcription</keyword>
<dbReference type="GO" id="GO:0003700">
    <property type="term" value="F:DNA-binding transcription factor activity"/>
    <property type="evidence" value="ECO:0007669"/>
    <property type="project" value="TreeGrafter"/>
</dbReference>
<dbReference type="InterPro" id="IPR014757">
    <property type="entry name" value="Tscrpt_reg_IclR_C"/>
</dbReference>
<dbReference type="PANTHER" id="PTHR30136:SF33">
    <property type="entry name" value="TRANSCRIPTIONAL REGULATORY PROTEIN"/>
    <property type="match status" value="1"/>
</dbReference>
<dbReference type="GO" id="GO:0045892">
    <property type="term" value="P:negative regulation of DNA-templated transcription"/>
    <property type="evidence" value="ECO:0007669"/>
    <property type="project" value="TreeGrafter"/>
</dbReference>
<evidence type="ECO:0000256" key="3">
    <source>
        <dbReference type="ARBA" id="ARBA00023163"/>
    </source>
</evidence>
<dbReference type="InterPro" id="IPR029016">
    <property type="entry name" value="GAF-like_dom_sf"/>
</dbReference>
<evidence type="ECO:0000256" key="2">
    <source>
        <dbReference type="ARBA" id="ARBA00023125"/>
    </source>
</evidence>
<dbReference type="AlphaFoldDB" id="A0A191UGL7"/>
<protein>
    <submittedName>
        <fullName evidence="6">IclR family transcriptional regulator</fullName>
    </submittedName>
</protein>
<dbReference type="PROSITE" id="PS51077">
    <property type="entry name" value="HTH_ICLR"/>
    <property type="match status" value="1"/>
</dbReference>
<keyword evidence="2" id="KW-0238">DNA-binding</keyword>
<feature type="domain" description="HTH iclR-type" evidence="4">
    <location>
        <begin position="13"/>
        <end position="75"/>
    </location>
</feature>
<reference evidence="7" key="1">
    <citation type="submission" date="2016-05" db="EMBL/GenBank/DDBJ databases">
        <title>Polynucleobacter sp. QLW-P1FAT50C-4 genome.</title>
        <authorList>
            <person name="Hahn M.W."/>
        </authorList>
    </citation>
    <scope>NUCLEOTIDE SEQUENCE [LARGE SCALE GENOMIC DNA]</scope>
    <source>
        <strain evidence="7">QLW-P1FAT50C-4</strain>
    </source>
</reference>
<dbReference type="PANTHER" id="PTHR30136">
    <property type="entry name" value="HELIX-TURN-HELIX TRANSCRIPTIONAL REGULATOR, ICLR FAMILY"/>
    <property type="match status" value="1"/>
</dbReference>
<dbReference type="STRING" id="1743168.A8O14_08680"/>
<proteinExistence type="predicted"/>
<dbReference type="InterPro" id="IPR036388">
    <property type="entry name" value="WH-like_DNA-bd_sf"/>
</dbReference>
<gene>
    <name evidence="6" type="ORF">A8O14_08680</name>
</gene>
<dbReference type="InterPro" id="IPR036390">
    <property type="entry name" value="WH_DNA-bd_sf"/>
</dbReference>
<evidence type="ECO:0000259" key="5">
    <source>
        <dbReference type="PROSITE" id="PS51078"/>
    </source>
</evidence>
<dbReference type="SUPFAM" id="SSF46785">
    <property type="entry name" value="Winged helix' DNA-binding domain"/>
    <property type="match status" value="1"/>
</dbReference>
<dbReference type="EMBL" id="CP015922">
    <property type="protein sequence ID" value="ANJ00145.1"/>
    <property type="molecule type" value="Genomic_DNA"/>
</dbReference>
<dbReference type="GO" id="GO:0003677">
    <property type="term" value="F:DNA binding"/>
    <property type="evidence" value="ECO:0007669"/>
    <property type="project" value="UniProtKB-KW"/>
</dbReference>
<dbReference type="Gene3D" id="1.10.10.10">
    <property type="entry name" value="Winged helix-like DNA-binding domain superfamily/Winged helix DNA-binding domain"/>
    <property type="match status" value="1"/>
</dbReference>
<dbReference type="PROSITE" id="PS51078">
    <property type="entry name" value="ICLR_ED"/>
    <property type="match status" value="1"/>
</dbReference>
<name>A0A191UGL7_9BURK</name>
<sequence>MKGIKVVIDRQFAINLSRGLEVLRAFNPADQLLGNKELCERTSLPKATVSRLTYTLEKLGYLLKVDRLQKYRLGPGVLMLGYPMLAGLEIRHLARPHMEQLATKTKWTVNLGMLGRLEVVYIDALRLDRRNFLKPDIGSSRPLLTTSIGRALLLASSEKDQNAILNRIKIAYPTQYRKDVHHFNRDKAFYEKNSYCLSLGDWESNVCAVSVPLRVGSSDDPTIALNCTLSGSKLSQQEIHQSIIPHLFEAKHNIEKDSGRIFISRKY</sequence>